<dbReference type="EMBL" id="REGN01006685">
    <property type="protein sequence ID" value="RNA08620.1"/>
    <property type="molecule type" value="Genomic_DNA"/>
</dbReference>
<gene>
    <name evidence="1" type="ORF">BpHYR1_022412</name>
</gene>
<evidence type="ECO:0000313" key="2">
    <source>
        <dbReference type="Proteomes" id="UP000276133"/>
    </source>
</evidence>
<protein>
    <submittedName>
        <fullName evidence="1">Uncharacterized protein</fullName>
    </submittedName>
</protein>
<name>A0A3M7QB38_BRAPC</name>
<dbReference type="Proteomes" id="UP000276133">
    <property type="component" value="Unassembled WGS sequence"/>
</dbReference>
<proteinExistence type="predicted"/>
<reference evidence="1 2" key="1">
    <citation type="journal article" date="2018" name="Sci. Rep.">
        <title>Genomic signatures of local adaptation to the degree of environmental predictability in rotifers.</title>
        <authorList>
            <person name="Franch-Gras L."/>
            <person name="Hahn C."/>
            <person name="Garcia-Roger E.M."/>
            <person name="Carmona M.J."/>
            <person name="Serra M."/>
            <person name="Gomez A."/>
        </authorList>
    </citation>
    <scope>NUCLEOTIDE SEQUENCE [LARGE SCALE GENOMIC DNA]</scope>
    <source>
        <strain evidence="1">HYR1</strain>
    </source>
</reference>
<dbReference type="AlphaFoldDB" id="A0A3M7QB38"/>
<comment type="caution">
    <text evidence="1">The sequence shown here is derived from an EMBL/GenBank/DDBJ whole genome shotgun (WGS) entry which is preliminary data.</text>
</comment>
<evidence type="ECO:0000313" key="1">
    <source>
        <dbReference type="EMBL" id="RNA08620.1"/>
    </source>
</evidence>
<sequence>MEIVTMKLRLEQQELLLQARHWSVLKIKDWRLPDSYRFVFEKIVLVCRNVIYNSALINIVHTNFQFALFAQKFQMPNFIALQFAVFWQIEVSDQIL</sequence>
<accession>A0A3M7QB38</accession>
<keyword evidence="2" id="KW-1185">Reference proteome</keyword>
<organism evidence="1 2">
    <name type="scientific">Brachionus plicatilis</name>
    <name type="common">Marine rotifer</name>
    <name type="synonym">Brachionus muelleri</name>
    <dbReference type="NCBI Taxonomy" id="10195"/>
    <lineage>
        <taxon>Eukaryota</taxon>
        <taxon>Metazoa</taxon>
        <taxon>Spiralia</taxon>
        <taxon>Gnathifera</taxon>
        <taxon>Rotifera</taxon>
        <taxon>Eurotatoria</taxon>
        <taxon>Monogononta</taxon>
        <taxon>Pseudotrocha</taxon>
        <taxon>Ploima</taxon>
        <taxon>Brachionidae</taxon>
        <taxon>Brachionus</taxon>
    </lineage>
</organism>